<reference evidence="2 3" key="1">
    <citation type="submission" date="2023-10" db="EMBL/GenBank/DDBJ databases">
        <title>Noviherbaspirillum sp. CPCC 100848 genome assembly.</title>
        <authorList>
            <person name="Li X.Y."/>
            <person name="Fang X.M."/>
        </authorList>
    </citation>
    <scope>NUCLEOTIDE SEQUENCE [LARGE SCALE GENOMIC DNA]</scope>
    <source>
        <strain evidence="2 3">CPCC 100848</strain>
    </source>
</reference>
<protein>
    <recommendedName>
        <fullName evidence="4">DUF805 domain-containing protein</fullName>
    </recommendedName>
</protein>
<keyword evidence="1" id="KW-0472">Membrane</keyword>
<feature type="transmembrane region" description="Helical" evidence="1">
    <location>
        <begin position="68"/>
        <end position="88"/>
    </location>
</feature>
<evidence type="ECO:0000313" key="2">
    <source>
        <dbReference type="EMBL" id="MEC4720507.1"/>
    </source>
</evidence>
<feature type="transmembrane region" description="Helical" evidence="1">
    <location>
        <begin position="40"/>
        <end position="61"/>
    </location>
</feature>
<evidence type="ECO:0000256" key="1">
    <source>
        <dbReference type="SAM" id="Phobius"/>
    </source>
</evidence>
<evidence type="ECO:0008006" key="4">
    <source>
        <dbReference type="Google" id="ProtNLM"/>
    </source>
</evidence>
<comment type="caution">
    <text evidence="2">The sequence shown here is derived from an EMBL/GenBank/DDBJ whole genome shotgun (WGS) entry which is preliminary data.</text>
</comment>
<keyword evidence="1" id="KW-1133">Transmembrane helix</keyword>
<keyword evidence="3" id="KW-1185">Reference proteome</keyword>
<gene>
    <name evidence="2" type="ORF">RY831_15195</name>
</gene>
<dbReference type="Proteomes" id="UP001352263">
    <property type="component" value="Unassembled WGS sequence"/>
</dbReference>
<proteinExistence type="predicted"/>
<dbReference type="EMBL" id="JAWIIV010000011">
    <property type="protein sequence ID" value="MEC4720507.1"/>
    <property type="molecule type" value="Genomic_DNA"/>
</dbReference>
<feature type="transmembrane region" description="Helical" evidence="1">
    <location>
        <begin position="9"/>
        <end position="28"/>
    </location>
</feature>
<dbReference type="RefSeq" id="WP_326507225.1">
    <property type="nucleotide sequence ID" value="NZ_JAWIIV010000011.1"/>
</dbReference>
<name>A0ABU6JB68_9BURK</name>
<evidence type="ECO:0000313" key="3">
    <source>
        <dbReference type="Proteomes" id="UP001352263"/>
    </source>
</evidence>
<accession>A0ABU6JB68</accession>
<keyword evidence="1" id="KW-0812">Transmembrane</keyword>
<organism evidence="2 3">
    <name type="scientific">Noviherbaspirillum album</name>
    <dbReference type="NCBI Taxonomy" id="3080276"/>
    <lineage>
        <taxon>Bacteria</taxon>
        <taxon>Pseudomonadati</taxon>
        <taxon>Pseudomonadota</taxon>
        <taxon>Betaproteobacteria</taxon>
        <taxon>Burkholderiales</taxon>
        <taxon>Oxalobacteraceae</taxon>
        <taxon>Noviherbaspirillum</taxon>
    </lineage>
</organism>
<sequence length="106" mass="11619">MLRPYKKKANIAAGIWLASVGLLGYVGSRGQGNIWDNGDILSISSMVICMTAYWYAFWAYARAKGRSGAWGIILPIFSIIGLLTLAALRDLHPDDDASNGEENRDQ</sequence>